<sequence length="241" mass="27186">MGTVQAAEEVSTQTITFEDGTTANILVDNASTRVVEAKDDSNIYIATNDKQTNNITIETYDLERNLLSTEVLDGNQIPTEENDYNLDNLPFEEIQISEEDILFENVMPLAAQSNYKLLQTVNLQEAYGYWIYSTNQGEIWMIKLRTGEMKSTFYKGDNKTHFNDFKRSVDNFMASKNQLVAKVGTGILTTIATLYLVPEPVWTKIVATLITIVGAAIAYAECKAMFDAYSNSRLYYSRVVQ</sequence>
<reference evidence="1 2" key="1">
    <citation type="submission" date="2015-07" db="EMBL/GenBank/DDBJ databases">
        <title>Genome sequencing project for genomic taxonomy and phylogenomics of Bacillus-like bacteria.</title>
        <authorList>
            <person name="Liu B."/>
            <person name="Wang J."/>
            <person name="Zhu Y."/>
            <person name="Liu G."/>
            <person name="Chen Q."/>
            <person name="Chen Z."/>
            <person name="Che J."/>
            <person name="Ge C."/>
            <person name="Shi H."/>
            <person name="Pan Z."/>
            <person name="Liu X."/>
        </authorList>
    </citation>
    <scope>NUCLEOTIDE SEQUENCE [LARGE SCALE GENOMIC DNA]</scope>
    <source>
        <strain evidence="1 2">DSM 54</strain>
    </source>
</reference>
<dbReference type="PATRIC" id="fig|33935.3.peg.4364"/>
<evidence type="ECO:0000313" key="2">
    <source>
        <dbReference type="Proteomes" id="UP000037977"/>
    </source>
</evidence>
<organism evidence="1 2">
    <name type="scientific">Lysinibacillus macroides</name>
    <dbReference type="NCBI Taxonomy" id="33935"/>
    <lineage>
        <taxon>Bacteria</taxon>
        <taxon>Bacillati</taxon>
        <taxon>Bacillota</taxon>
        <taxon>Bacilli</taxon>
        <taxon>Bacillales</taxon>
        <taxon>Bacillaceae</taxon>
        <taxon>Lysinibacillus</taxon>
    </lineage>
</organism>
<dbReference type="NCBIfam" id="NF035925">
    <property type="entry name" value="Geo26A_fam"/>
    <property type="match status" value="1"/>
</dbReference>
<dbReference type="AlphaFoldDB" id="A0A0M9DH53"/>
<gene>
    <name evidence="1" type="ORF">ADM90_20635</name>
</gene>
<evidence type="ECO:0000313" key="1">
    <source>
        <dbReference type="EMBL" id="KOY80260.1"/>
    </source>
</evidence>
<protein>
    <submittedName>
        <fullName evidence="1">Uncharacterized protein</fullName>
    </submittedName>
</protein>
<dbReference type="RefSeq" id="WP_053996763.1">
    <property type="nucleotide sequence ID" value="NZ_CP065643.1"/>
</dbReference>
<proteinExistence type="predicted"/>
<dbReference type="Proteomes" id="UP000037977">
    <property type="component" value="Unassembled WGS sequence"/>
</dbReference>
<dbReference type="OrthoDB" id="9841582at2"/>
<accession>A0A0M9DH53</accession>
<keyword evidence="2" id="KW-1185">Reference proteome</keyword>
<comment type="caution">
    <text evidence="1">The sequence shown here is derived from an EMBL/GenBank/DDBJ whole genome shotgun (WGS) entry which is preliminary data.</text>
</comment>
<name>A0A0M9DH53_9BACI</name>
<dbReference type="EMBL" id="LGCI01000011">
    <property type="protein sequence ID" value="KOY80260.1"/>
    <property type="molecule type" value="Genomic_DNA"/>
</dbReference>